<dbReference type="Pfam" id="PF13242">
    <property type="entry name" value="Hydrolase_like"/>
    <property type="match status" value="1"/>
</dbReference>
<evidence type="ECO:0000313" key="1">
    <source>
        <dbReference type="EMBL" id="MFD1426757.1"/>
    </source>
</evidence>
<organism evidence="1 2">
    <name type="scientific">Kroppenstedtia sanguinis</name>
    <dbReference type="NCBI Taxonomy" id="1380684"/>
    <lineage>
        <taxon>Bacteria</taxon>
        <taxon>Bacillati</taxon>
        <taxon>Bacillota</taxon>
        <taxon>Bacilli</taxon>
        <taxon>Bacillales</taxon>
        <taxon>Thermoactinomycetaceae</taxon>
        <taxon>Kroppenstedtia</taxon>
    </lineage>
</organism>
<dbReference type="Gene3D" id="3.40.50.1000">
    <property type="entry name" value="HAD superfamily/HAD-like"/>
    <property type="match status" value="2"/>
</dbReference>
<keyword evidence="2" id="KW-1185">Reference proteome</keyword>
<accession>A0ABW4C7N8</accession>
<dbReference type="InterPro" id="IPR036412">
    <property type="entry name" value="HAD-like_sf"/>
</dbReference>
<evidence type="ECO:0000313" key="2">
    <source>
        <dbReference type="Proteomes" id="UP001597282"/>
    </source>
</evidence>
<dbReference type="SUPFAM" id="SSF56784">
    <property type="entry name" value="HAD-like"/>
    <property type="match status" value="1"/>
</dbReference>
<reference evidence="2" key="1">
    <citation type="journal article" date="2019" name="Int. J. Syst. Evol. Microbiol.">
        <title>The Global Catalogue of Microorganisms (GCM) 10K type strain sequencing project: providing services to taxonomists for standard genome sequencing and annotation.</title>
        <authorList>
            <consortium name="The Broad Institute Genomics Platform"/>
            <consortium name="The Broad Institute Genome Sequencing Center for Infectious Disease"/>
            <person name="Wu L."/>
            <person name="Ma J."/>
        </authorList>
    </citation>
    <scope>NUCLEOTIDE SEQUENCE [LARGE SCALE GENOMIC DNA]</scope>
    <source>
        <strain evidence="2">S1</strain>
    </source>
</reference>
<dbReference type="RefSeq" id="WP_380164137.1">
    <property type="nucleotide sequence ID" value="NZ_JBHTNU010000005.1"/>
</dbReference>
<protein>
    <submittedName>
        <fullName evidence="1">HAD-IIA family hydrolase</fullName>
    </submittedName>
</protein>
<dbReference type="InterPro" id="IPR006357">
    <property type="entry name" value="HAD-SF_hydro_IIA"/>
</dbReference>
<dbReference type="PANTHER" id="PTHR19288">
    <property type="entry name" value="4-NITROPHENYLPHOSPHATASE-RELATED"/>
    <property type="match status" value="1"/>
</dbReference>
<dbReference type="NCBIfam" id="TIGR01460">
    <property type="entry name" value="HAD-SF-IIA"/>
    <property type="match status" value="1"/>
</dbReference>
<gene>
    <name evidence="1" type="ORF">ACFQ4Y_07365</name>
</gene>
<dbReference type="EMBL" id="JBHTNU010000005">
    <property type="protein sequence ID" value="MFD1426757.1"/>
    <property type="molecule type" value="Genomic_DNA"/>
</dbReference>
<keyword evidence="1" id="KW-0378">Hydrolase</keyword>
<comment type="caution">
    <text evidence="1">The sequence shown here is derived from an EMBL/GenBank/DDBJ whole genome shotgun (WGS) entry which is preliminary data.</text>
</comment>
<dbReference type="PANTHER" id="PTHR19288:SF46">
    <property type="entry name" value="HALOACID DEHALOGENASE-LIKE HYDROLASE DOMAIN-CONTAINING PROTEIN 2"/>
    <property type="match status" value="1"/>
</dbReference>
<dbReference type="InterPro" id="IPR023214">
    <property type="entry name" value="HAD_sf"/>
</dbReference>
<name>A0ABW4C7N8_9BACL</name>
<sequence>MGPRGYILDLDGTVYLGDHPVPGADVAIRTLRARGDRVLFLSNKPIARREDYVRKLRGMGIPAELEEVVNSSLVTAQYFQRICRSGEKVMVVGEEPIQEELLQHGIRLTEEPMEARYVLLSWDRGFTYNKLNRVFQAWKQGAEIVASNPDRTCPVDGGELPDTAALIGAVEAVTGQRVGQVVGKPSSLMAQAALHQLNLEPAACWLVGDRLETDIRMAQENGMGSVLVLTGISTRQEAERSPWRPDYILASMAEVPDLKIK</sequence>
<dbReference type="GO" id="GO:0016787">
    <property type="term" value="F:hydrolase activity"/>
    <property type="evidence" value="ECO:0007669"/>
    <property type="project" value="UniProtKB-KW"/>
</dbReference>
<proteinExistence type="predicted"/>
<dbReference type="Proteomes" id="UP001597282">
    <property type="component" value="Unassembled WGS sequence"/>
</dbReference>
<dbReference type="Pfam" id="PF13344">
    <property type="entry name" value="Hydrolase_6"/>
    <property type="match status" value="1"/>
</dbReference>